<dbReference type="InterPro" id="IPR016161">
    <property type="entry name" value="Ald_DH/histidinol_DH"/>
</dbReference>
<evidence type="ECO:0000256" key="2">
    <source>
        <dbReference type="ARBA" id="ARBA00023002"/>
    </source>
</evidence>
<dbReference type="AlphaFoldDB" id="A0AAE6NVR1"/>
<dbReference type="FunFam" id="3.40.309.10:FF:000009">
    <property type="entry name" value="Aldehyde dehydrogenase A"/>
    <property type="match status" value="1"/>
</dbReference>
<evidence type="ECO:0000256" key="1">
    <source>
        <dbReference type="ARBA" id="ARBA00009986"/>
    </source>
</evidence>
<proteinExistence type="inferred from homology"/>
<dbReference type="EMBL" id="RBLI01000001">
    <property type="protein sequence ID" value="RKS52052.1"/>
    <property type="molecule type" value="Genomic_DNA"/>
</dbReference>
<dbReference type="InterPro" id="IPR015590">
    <property type="entry name" value="Aldehyde_DH_dom"/>
</dbReference>
<dbReference type="GO" id="GO:0009450">
    <property type="term" value="P:gamma-aminobutyric acid catabolic process"/>
    <property type="evidence" value="ECO:0007669"/>
    <property type="project" value="TreeGrafter"/>
</dbReference>
<dbReference type="InterPro" id="IPR016162">
    <property type="entry name" value="Ald_DH_N"/>
</dbReference>
<keyword evidence="2" id="KW-0560">Oxidoreductase</keyword>
<dbReference type="FunFam" id="3.40.605.10:FF:000007">
    <property type="entry name" value="NAD/NADP-dependent betaine aldehyde dehydrogenase"/>
    <property type="match status" value="1"/>
</dbReference>
<dbReference type="InterPro" id="IPR050740">
    <property type="entry name" value="Aldehyde_DH_Superfamily"/>
</dbReference>
<comment type="similarity">
    <text evidence="1">Belongs to the aldehyde dehydrogenase family.</text>
</comment>
<dbReference type="SUPFAM" id="SSF53720">
    <property type="entry name" value="ALDH-like"/>
    <property type="match status" value="1"/>
</dbReference>
<keyword evidence="6" id="KW-1185">Reference proteome</keyword>
<gene>
    <name evidence="5" type="ORF">BDE18_1348</name>
    <name evidence="4" type="ORF">ESD82_15300</name>
</gene>
<dbReference type="GO" id="GO:0004777">
    <property type="term" value="F:succinate-semialdehyde dehydrogenase (NAD+) activity"/>
    <property type="evidence" value="ECO:0007669"/>
    <property type="project" value="TreeGrafter"/>
</dbReference>
<dbReference type="Pfam" id="PF00171">
    <property type="entry name" value="Aldedh"/>
    <property type="match status" value="1"/>
</dbReference>
<evidence type="ECO:0000259" key="3">
    <source>
        <dbReference type="Pfam" id="PF00171"/>
    </source>
</evidence>
<evidence type="ECO:0000313" key="6">
    <source>
        <dbReference type="Proteomes" id="UP000273626"/>
    </source>
</evidence>
<reference evidence="5 6" key="1">
    <citation type="submission" date="2018-10" db="EMBL/GenBank/DDBJ databases">
        <title>Genomic Encyclopedia of Archaeal and Bacterial Type Strains, Phase II (KMG-II): from individual species to whole genera.</title>
        <authorList>
            <person name="Goeker M."/>
        </authorList>
    </citation>
    <scope>NUCLEOTIDE SEQUENCE [LARGE SCALE GENOMIC DNA]</scope>
    <source>
        <strain evidence="6">ATCC 35512 / DSM 2944 / CIP 106514 / LMD 82.5 / NBRC 102493 / NCCB 82005 / GB17</strain>
        <strain evidence="5">DSM 2944</strain>
    </source>
</reference>
<evidence type="ECO:0000313" key="5">
    <source>
        <dbReference type="EMBL" id="RKS52052.1"/>
    </source>
</evidence>
<name>A0AAE6NVR1_PARPN</name>
<dbReference type="RefSeq" id="WP_147427983.1">
    <property type="nucleotide sequence ID" value="NZ_CP044426.1"/>
</dbReference>
<dbReference type="CDD" id="cd07103">
    <property type="entry name" value="ALDH_F5_SSADH_GabD"/>
    <property type="match status" value="1"/>
</dbReference>
<dbReference type="PANTHER" id="PTHR43353">
    <property type="entry name" value="SUCCINATE-SEMIALDEHYDE DEHYDROGENASE, MITOCHONDRIAL"/>
    <property type="match status" value="1"/>
</dbReference>
<reference evidence="4 7" key="2">
    <citation type="submission" date="2019-01" db="EMBL/GenBank/DDBJ databases">
        <title>Complete Genome Sequence and Annotation of the Paracoccus pantotrophus type strain DSM 2944.</title>
        <authorList>
            <person name="Bockwoldt J.A."/>
            <person name="Zimmermann M."/>
            <person name="Tiso T."/>
            <person name="Blank L.M."/>
        </authorList>
    </citation>
    <scope>NUCLEOTIDE SEQUENCE [LARGE SCALE GENOMIC DNA]</scope>
    <source>
        <strain evidence="4 7">DSM 2944</strain>
    </source>
</reference>
<feature type="domain" description="Aldehyde dehydrogenase" evidence="3">
    <location>
        <begin position="14"/>
        <end position="472"/>
    </location>
</feature>
<sequence>MTVETIPMLIGGEWVEGATGATIPVINPATEEVIANLAHAAPADLDRALDAADRAWRSWKDTTAAHRAEVLARAAQLIRERQDEIARILTAENGKSLAEAAGEVGFCADAVLWYAEEAKRAYGRVVPARATDVRQLVLREPVGVALGFAAWNFPGGNVALKMAAALAAGCSIIVKPSDETPATAIAIGRCFVDAGVPAGALNIVHGVPSEVSEHLIASPIPRKVSLTGSTPVGKLLQRMAADTMKRCTMELGGHAPVLVFADADLDNAVERLVAAKFRNAGQVCTSPTRFFVHRDIFDRFVDAFVERSRQVTVGNGAEGAQMGPMITEKRREAIASLVADAVERGAELRLGGEALEGPGYFYAPTVLANVPDDARLMHEEPFGPVAAFVPFDDVDAVIARANALPYGLAAYVFSQSPGTIARASAALEAGAVGINHTSVHEAETPFGGIKESGYGAESGMEGLDAYLRTKMVSEKFL</sequence>
<dbReference type="Proteomes" id="UP000273626">
    <property type="component" value="Unassembled WGS sequence"/>
</dbReference>
<protein>
    <submittedName>
        <fullName evidence="4">NAD-dependent succinate-semialdehyde dehydrogenase</fullName>
    </submittedName>
    <submittedName>
        <fullName evidence="5">Succinate-semialdehyde dehydrogenase/glutarate-semialdehyde dehydrogenase</fullName>
    </submittedName>
</protein>
<dbReference type="Gene3D" id="3.40.309.10">
    <property type="entry name" value="Aldehyde Dehydrogenase, Chain A, domain 2"/>
    <property type="match status" value="1"/>
</dbReference>
<dbReference type="InterPro" id="IPR016163">
    <property type="entry name" value="Ald_DH_C"/>
</dbReference>
<organism evidence="4 7">
    <name type="scientific">Paracoccus pantotrophus</name>
    <name type="common">Thiosphaera pantotropha</name>
    <dbReference type="NCBI Taxonomy" id="82367"/>
    <lineage>
        <taxon>Bacteria</taxon>
        <taxon>Pseudomonadati</taxon>
        <taxon>Pseudomonadota</taxon>
        <taxon>Alphaproteobacteria</taxon>
        <taxon>Rhodobacterales</taxon>
        <taxon>Paracoccaceae</taxon>
        <taxon>Paracoccus</taxon>
    </lineage>
</organism>
<dbReference type="Gene3D" id="3.40.605.10">
    <property type="entry name" value="Aldehyde Dehydrogenase, Chain A, domain 1"/>
    <property type="match status" value="1"/>
</dbReference>
<evidence type="ECO:0000313" key="4">
    <source>
        <dbReference type="EMBL" id="QFG37496.1"/>
    </source>
</evidence>
<evidence type="ECO:0000313" key="7">
    <source>
        <dbReference type="Proteomes" id="UP000326453"/>
    </source>
</evidence>
<dbReference type="KEGG" id="ppan:ESD82_15300"/>
<dbReference type="Proteomes" id="UP000326453">
    <property type="component" value="Chromosome 1"/>
</dbReference>
<dbReference type="EMBL" id="CP044426">
    <property type="protein sequence ID" value="QFG37496.1"/>
    <property type="molecule type" value="Genomic_DNA"/>
</dbReference>
<accession>A0AAE6NVR1</accession>
<dbReference type="PANTHER" id="PTHR43353:SF5">
    <property type="entry name" value="SUCCINATE-SEMIALDEHYDE DEHYDROGENASE, MITOCHONDRIAL"/>
    <property type="match status" value="1"/>
</dbReference>
<dbReference type="GeneID" id="51371953"/>